<dbReference type="Proteomes" id="UP001498398">
    <property type="component" value="Unassembled WGS sequence"/>
</dbReference>
<organism evidence="4 5">
    <name type="scientific">Marasmiellus scandens</name>
    <dbReference type="NCBI Taxonomy" id="2682957"/>
    <lineage>
        <taxon>Eukaryota</taxon>
        <taxon>Fungi</taxon>
        <taxon>Dikarya</taxon>
        <taxon>Basidiomycota</taxon>
        <taxon>Agaricomycotina</taxon>
        <taxon>Agaricomycetes</taxon>
        <taxon>Agaricomycetidae</taxon>
        <taxon>Agaricales</taxon>
        <taxon>Marasmiineae</taxon>
        <taxon>Omphalotaceae</taxon>
        <taxon>Marasmiellus</taxon>
    </lineage>
</organism>
<dbReference type="PANTHER" id="PTHR10067">
    <property type="entry name" value="PHOSPHATIDYLSERINE DECARBOXYLASE"/>
    <property type="match status" value="1"/>
</dbReference>
<sequence length="419" mass="47505">MRHFNHDHHIQGHWLPRNDEHLQKWIHDKLGKARQRTSHEYKHPVIQEFRNLIDNDAELYMGFTQMFAASVERGPVDDYKKMLAVFDVILGEAPEFKESTIVAIPITAILLGPMNTQAGFNVFSDHRVNVMIKKMLGVWHDFLKSEKSCYVLSNEDNGWFGAAASAAMPNFSQIFVCDGGAPHYGYRSWDHFFTRLFRDGQRPIEFPDNHAILNNACESTVFRIQTNVKERDQFWIKGHPYSIVHMLNNDELAPQFIGGTVYQAFLSALSYHHYHSPVDGTIVKTMLVPGSYYLQAIDALDTNQTHIPHSEAPGPAPDLLDRSQDFITQVAARGLIFIRADNPDIGLMCFIAVGMVEVSSVEFTVSEGQRVKKGDHMGMFHFGGSTHCLVFRPQTRINFNPDYPVGTKVPVKAALGYIQ</sequence>
<dbReference type="InterPro" id="IPR003817">
    <property type="entry name" value="PS_Dcarbxylase"/>
</dbReference>
<evidence type="ECO:0000256" key="1">
    <source>
        <dbReference type="ARBA" id="ARBA00022793"/>
    </source>
</evidence>
<dbReference type="Pfam" id="PF12588">
    <property type="entry name" value="PSDC"/>
    <property type="match status" value="1"/>
</dbReference>
<keyword evidence="2" id="KW-0456">Lyase</keyword>
<keyword evidence="5" id="KW-1185">Reference proteome</keyword>
<evidence type="ECO:0000256" key="2">
    <source>
        <dbReference type="ARBA" id="ARBA00023239"/>
    </source>
</evidence>
<evidence type="ECO:0000313" key="5">
    <source>
        <dbReference type="Proteomes" id="UP001498398"/>
    </source>
</evidence>
<reference evidence="4 5" key="1">
    <citation type="submission" date="2024-01" db="EMBL/GenBank/DDBJ databases">
        <title>A draft genome for the cacao thread blight pathogen Marasmiellus scandens.</title>
        <authorList>
            <person name="Baruah I.K."/>
            <person name="Leung J."/>
            <person name="Bukari Y."/>
            <person name="Amoako-Attah I."/>
            <person name="Meinhardt L.W."/>
            <person name="Bailey B.A."/>
            <person name="Cohen S.P."/>
        </authorList>
    </citation>
    <scope>NUCLEOTIDE SEQUENCE [LARGE SCALE GENOMIC DNA]</scope>
    <source>
        <strain evidence="4 5">GH-19</strain>
    </source>
</reference>
<name>A0ABR1IL67_9AGAR</name>
<feature type="domain" description="L-tryptophan decarboxylase PsiD-like" evidence="3">
    <location>
        <begin position="43"/>
        <end position="168"/>
    </location>
</feature>
<evidence type="ECO:0000259" key="3">
    <source>
        <dbReference type="Pfam" id="PF12588"/>
    </source>
</evidence>
<dbReference type="EMBL" id="JBANRG010000103">
    <property type="protein sequence ID" value="KAK7435699.1"/>
    <property type="molecule type" value="Genomic_DNA"/>
</dbReference>
<keyword evidence="1" id="KW-0210">Decarboxylase</keyword>
<comment type="caution">
    <text evidence="4">The sequence shown here is derived from an EMBL/GenBank/DDBJ whole genome shotgun (WGS) entry which is preliminary data.</text>
</comment>
<gene>
    <name evidence="4" type="ORF">VKT23_019532</name>
</gene>
<evidence type="ECO:0000313" key="4">
    <source>
        <dbReference type="EMBL" id="KAK7435699.1"/>
    </source>
</evidence>
<protein>
    <recommendedName>
        <fullName evidence="3">L-tryptophan decarboxylase PsiD-like domain-containing protein</fullName>
    </recommendedName>
</protein>
<dbReference type="InterPro" id="IPR022237">
    <property type="entry name" value="PsiD-like"/>
</dbReference>
<dbReference type="PANTHER" id="PTHR10067:SF9">
    <property type="entry name" value="PHOSPHATIDYLSERINE DECARBOXYLASE FAMILY PROTEIN (AFU_ORTHOLOGUE AFUA_7G01730)"/>
    <property type="match status" value="1"/>
</dbReference>
<dbReference type="Pfam" id="PF02666">
    <property type="entry name" value="PS_Dcarbxylase"/>
    <property type="match status" value="1"/>
</dbReference>
<proteinExistence type="predicted"/>
<accession>A0ABR1IL67</accession>